<dbReference type="PANTHER" id="PTHR33154">
    <property type="entry name" value="TRANSCRIPTIONAL REGULATOR, ARSR FAMILY"/>
    <property type="match status" value="1"/>
</dbReference>
<name>A0ABS9GXI3_9BACL</name>
<sequence>MNVKHNKERFLESFRNAIPLFQALADPVRQELILLLAENERLNVNEIAEYSPMSRPTISHHLKILKQVQIVSSEKKGTQNYYKLEVERSLEQLKDLVKVIESECIFEQSNNE</sequence>
<dbReference type="EMBL" id="JAKIJS010000001">
    <property type="protein sequence ID" value="MCF6136293.1"/>
    <property type="molecule type" value="Genomic_DNA"/>
</dbReference>
<dbReference type="PANTHER" id="PTHR33154:SF33">
    <property type="entry name" value="TRANSCRIPTIONAL REPRESSOR SDPR"/>
    <property type="match status" value="1"/>
</dbReference>
<accession>A0ABS9GXI3</accession>
<dbReference type="PRINTS" id="PR00778">
    <property type="entry name" value="HTHARSR"/>
</dbReference>
<keyword evidence="2" id="KW-0238">DNA-binding</keyword>
<evidence type="ECO:0000256" key="1">
    <source>
        <dbReference type="ARBA" id="ARBA00023015"/>
    </source>
</evidence>
<dbReference type="CDD" id="cd00090">
    <property type="entry name" value="HTH_ARSR"/>
    <property type="match status" value="1"/>
</dbReference>
<evidence type="ECO:0000256" key="2">
    <source>
        <dbReference type="ARBA" id="ARBA00023125"/>
    </source>
</evidence>
<keyword evidence="3" id="KW-0804">Transcription</keyword>
<dbReference type="SUPFAM" id="SSF46785">
    <property type="entry name" value="Winged helix' DNA-binding domain"/>
    <property type="match status" value="1"/>
</dbReference>
<dbReference type="RefSeq" id="WP_236330732.1">
    <property type="nucleotide sequence ID" value="NZ_JAKIJS010000001.1"/>
</dbReference>
<evidence type="ECO:0000313" key="5">
    <source>
        <dbReference type="EMBL" id="MCF6136293.1"/>
    </source>
</evidence>
<reference evidence="5 6" key="1">
    <citation type="submission" date="2022-01" db="EMBL/GenBank/DDBJ databases">
        <title>Alkalihalobacillus sp. EGI L200015, a novel bacterium isolated from a salt lake sediment.</title>
        <authorList>
            <person name="Gao L."/>
            <person name="Fang B.-Z."/>
            <person name="Li W.-J."/>
        </authorList>
    </citation>
    <scope>NUCLEOTIDE SEQUENCE [LARGE SCALE GENOMIC DNA]</scope>
    <source>
        <strain evidence="5 6">KCTC 12718</strain>
    </source>
</reference>
<proteinExistence type="predicted"/>
<evidence type="ECO:0000313" key="6">
    <source>
        <dbReference type="Proteomes" id="UP001649381"/>
    </source>
</evidence>
<protein>
    <submittedName>
        <fullName evidence="5">Metalloregulator ArsR/SmtB family transcription factor</fullName>
    </submittedName>
</protein>
<dbReference type="Pfam" id="PF01022">
    <property type="entry name" value="HTH_5"/>
    <property type="match status" value="1"/>
</dbReference>
<feature type="domain" description="HTH arsR-type" evidence="4">
    <location>
        <begin position="11"/>
        <end position="104"/>
    </location>
</feature>
<evidence type="ECO:0000259" key="4">
    <source>
        <dbReference type="PROSITE" id="PS50987"/>
    </source>
</evidence>
<gene>
    <name evidence="5" type="ORF">L2716_01035</name>
</gene>
<dbReference type="SMART" id="SM00418">
    <property type="entry name" value="HTH_ARSR"/>
    <property type="match status" value="1"/>
</dbReference>
<organism evidence="5 6">
    <name type="scientific">Pseudalkalibacillus berkeleyi</name>
    <dbReference type="NCBI Taxonomy" id="1069813"/>
    <lineage>
        <taxon>Bacteria</taxon>
        <taxon>Bacillati</taxon>
        <taxon>Bacillota</taxon>
        <taxon>Bacilli</taxon>
        <taxon>Bacillales</taxon>
        <taxon>Fictibacillaceae</taxon>
        <taxon>Pseudalkalibacillus</taxon>
    </lineage>
</organism>
<comment type="caution">
    <text evidence="5">The sequence shown here is derived from an EMBL/GenBank/DDBJ whole genome shotgun (WGS) entry which is preliminary data.</text>
</comment>
<dbReference type="InterPro" id="IPR001845">
    <property type="entry name" value="HTH_ArsR_DNA-bd_dom"/>
</dbReference>
<dbReference type="InterPro" id="IPR011991">
    <property type="entry name" value="ArsR-like_HTH"/>
</dbReference>
<dbReference type="Gene3D" id="1.10.10.10">
    <property type="entry name" value="Winged helix-like DNA-binding domain superfamily/Winged helix DNA-binding domain"/>
    <property type="match status" value="1"/>
</dbReference>
<dbReference type="PROSITE" id="PS50987">
    <property type="entry name" value="HTH_ARSR_2"/>
    <property type="match status" value="1"/>
</dbReference>
<evidence type="ECO:0000256" key="3">
    <source>
        <dbReference type="ARBA" id="ARBA00023163"/>
    </source>
</evidence>
<dbReference type="InterPro" id="IPR036390">
    <property type="entry name" value="WH_DNA-bd_sf"/>
</dbReference>
<dbReference type="InterPro" id="IPR036388">
    <property type="entry name" value="WH-like_DNA-bd_sf"/>
</dbReference>
<dbReference type="InterPro" id="IPR051081">
    <property type="entry name" value="HTH_MetalResp_TranReg"/>
</dbReference>
<keyword evidence="1" id="KW-0805">Transcription regulation</keyword>
<dbReference type="Proteomes" id="UP001649381">
    <property type="component" value="Unassembled WGS sequence"/>
</dbReference>
<dbReference type="NCBIfam" id="NF033788">
    <property type="entry name" value="HTH_metalloreg"/>
    <property type="match status" value="1"/>
</dbReference>
<keyword evidence="6" id="KW-1185">Reference proteome</keyword>